<feature type="compositionally biased region" description="Basic and acidic residues" evidence="1">
    <location>
        <begin position="174"/>
        <end position="186"/>
    </location>
</feature>
<sequence>MASEPLLPVVLFFRGLHPEARAFDAALVRVMKPVMEHLEHFIGVGVLPPTPPRSCPQQGDLRLSGPPSGQGTVQGSNPRQKDPCRPQGGFAVHCATAAPPTSMGQWARQTTGKAVKQHFLDMTKNTNSSYISYNDNDSNSNNNNNNNNNSNNNNDNKNNNYNNSSNISTCSNENLEHKHTPREKTEHLGHLAYKGYSFPAFV</sequence>
<evidence type="ECO:0000256" key="1">
    <source>
        <dbReference type="SAM" id="MobiDB-lite"/>
    </source>
</evidence>
<accession>A0AAV3YXP6</accession>
<protein>
    <submittedName>
        <fullName evidence="2">Uncharacterized protein</fullName>
    </submittedName>
</protein>
<gene>
    <name evidence="2" type="ORF">PoB_001432900</name>
</gene>
<comment type="caution">
    <text evidence="2">The sequence shown here is derived from an EMBL/GenBank/DDBJ whole genome shotgun (WGS) entry which is preliminary data.</text>
</comment>
<evidence type="ECO:0000313" key="2">
    <source>
        <dbReference type="EMBL" id="GFN87823.1"/>
    </source>
</evidence>
<organism evidence="2 3">
    <name type="scientific">Plakobranchus ocellatus</name>
    <dbReference type="NCBI Taxonomy" id="259542"/>
    <lineage>
        <taxon>Eukaryota</taxon>
        <taxon>Metazoa</taxon>
        <taxon>Spiralia</taxon>
        <taxon>Lophotrochozoa</taxon>
        <taxon>Mollusca</taxon>
        <taxon>Gastropoda</taxon>
        <taxon>Heterobranchia</taxon>
        <taxon>Euthyneura</taxon>
        <taxon>Panpulmonata</taxon>
        <taxon>Sacoglossa</taxon>
        <taxon>Placobranchoidea</taxon>
        <taxon>Plakobranchidae</taxon>
        <taxon>Plakobranchus</taxon>
    </lineage>
</organism>
<dbReference type="Proteomes" id="UP000735302">
    <property type="component" value="Unassembled WGS sequence"/>
</dbReference>
<feature type="region of interest" description="Disordered" evidence="1">
    <location>
        <begin position="130"/>
        <end position="186"/>
    </location>
</feature>
<feature type="compositionally biased region" description="Polar residues" evidence="1">
    <location>
        <begin position="67"/>
        <end position="78"/>
    </location>
</feature>
<name>A0AAV3YXP6_9GAST</name>
<evidence type="ECO:0000313" key="3">
    <source>
        <dbReference type="Proteomes" id="UP000735302"/>
    </source>
</evidence>
<feature type="region of interest" description="Disordered" evidence="1">
    <location>
        <begin position="45"/>
        <end position="92"/>
    </location>
</feature>
<keyword evidence="3" id="KW-1185">Reference proteome</keyword>
<reference evidence="2 3" key="1">
    <citation type="journal article" date="2021" name="Elife">
        <title>Chloroplast acquisition without the gene transfer in kleptoplastic sea slugs, Plakobranchus ocellatus.</title>
        <authorList>
            <person name="Maeda T."/>
            <person name="Takahashi S."/>
            <person name="Yoshida T."/>
            <person name="Shimamura S."/>
            <person name="Takaki Y."/>
            <person name="Nagai Y."/>
            <person name="Toyoda A."/>
            <person name="Suzuki Y."/>
            <person name="Arimoto A."/>
            <person name="Ishii H."/>
            <person name="Satoh N."/>
            <person name="Nishiyama T."/>
            <person name="Hasebe M."/>
            <person name="Maruyama T."/>
            <person name="Minagawa J."/>
            <person name="Obokata J."/>
            <person name="Shigenobu S."/>
        </authorList>
    </citation>
    <scope>NUCLEOTIDE SEQUENCE [LARGE SCALE GENOMIC DNA]</scope>
</reference>
<feature type="compositionally biased region" description="Low complexity" evidence="1">
    <location>
        <begin position="130"/>
        <end position="173"/>
    </location>
</feature>
<proteinExistence type="predicted"/>
<dbReference type="EMBL" id="BLXT01001803">
    <property type="protein sequence ID" value="GFN87823.1"/>
    <property type="molecule type" value="Genomic_DNA"/>
</dbReference>
<dbReference type="AlphaFoldDB" id="A0AAV3YXP6"/>